<feature type="compositionally biased region" description="Acidic residues" evidence="1">
    <location>
        <begin position="107"/>
        <end position="123"/>
    </location>
</feature>
<dbReference type="STRING" id="1081102.A0A168A2X9"/>
<dbReference type="Pfam" id="PF10384">
    <property type="entry name" value="Scm3"/>
    <property type="match status" value="1"/>
</dbReference>
<dbReference type="Proteomes" id="UP000076874">
    <property type="component" value="Unassembled WGS sequence"/>
</dbReference>
<dbReference type="InterPro" id="IPR009072">
    <property type="entry name" value="Histone-fold"/>
</dbReference>
<feature type="region of interest" description="Disordered" evidence="1">
    <location>
        <begin position="678"/>
        <end position="779"/>
    </location>
</feature>
<evidence type="ECO:0000313" key="2">
    <source>
        <dbReference type="EMBL" id="OAA68177.1"/>
    </source>
</evidence>
<feature type="compositionally biased region" description="Basic residues" evidence="1">
    <location>
        <begin position="695"/>
        <end position="708"/>
    </location>
</feature>
<feature type="region of interest" description="Disordered" evidence="1">
    <location>
        <begin position="287"/>
        <end position="306"/>
    </location>
</feature>
<dbReference type="GO" id="GO:0046982">
    <property type="term" value="F:protein heterodimerization activity"/>
    <property type="evidence" value="ECO:0007669"/>
    <property type="project" value="InterPro"/>
</dbReference>
<dbReference type="AlphaFoldDB" id="A0A168A2X9"/>
<sequence length="795" mass="85136">MEPPAKRARLGRAPRSMLPLDDDGGDEDEIAMDPEEFAMKQDPQYRLEVSRAVADNKLKSAFERLFEKYGKDFGDTSDEINFYTDEIEVDNGHIASLPLAGKQLSVDAEDGEEDGEEDEDEDEARILRGTNGAGKPLGSQALVRRQRPSYRSVQRNDVVVSNSSRLSSLLSPRFGLGHSLSFGTGACGGLFGRPPDPRGAFMAPGLTDGPVDPAWEVPELPSVSYSSPLGRLPGSSLILRNHGNNHFLPSRTVPRKLPFAASAGRAETVRSDGDDDDDDDLAIRPFEATAKVGGSEDKPSQTGPVDTRALLSLSTQEHTTNAMSKTSEAESPPIVVHGAGQRDEPTSSFSDAKKERPRKKRIKKVALQNKSTFVQSMSSHQKPHTVLVVEIVECRRLAEEVTNLESGLSADVGESLPTPPGDDDAPSRKDDGGAKADAEDARPEQPFEKNLASDSVKAKVTEIFSKNALDPSYAFSDEEDYGLRKRNRPRKAADAVAKAVAALEASNKPSASTSPFDGIGIIPKTAATTTATITAKAIAGESAITAAEEATTTITEGLSSPRQKERTEDVARFPGEEHGISSSPIEANEAEAKTASLKALPSNAKSAAPSTPRTKSQADQGTALSSIKRRDLDSHGRSSIISLVSDASDDEDELSLGPDDFTPSGAYRAWNEQQHLAGRNSMFGSSPLTDTKPRAVVKRTTANRKPRRSTGGTESSAGRHDGSTLISAGPSHRHYRARTVMPSSYSSPLKSQTGLLTARDAPSPNGSPVRTPGGSMRRCGQDGFKCDRDFCFKCL</sequence>
<accession>A0A168A2X9</accession>
<feature type="region of interest" description="Disordered" evidence="1">
    <location>
        <begin position="315"/>
        <end position="367"/>
    </location>
</feature>
<evidence type="ECO:0000313" key="3">
    <source>
        <dbReference type="Proteomes" id="UP000076874"/>
    </source>
</evidence>
<feature type="compositionally biased region" description="Polar residues" evidence="1">
    <location>
        <begin position="741"/>
        <end position="755"/>
    </location>
</feature>
<protein>
    <submittedName>
        <fullName evidence="2">Centromere protein Scm3</fullName>
    </submittedName>
</protein>
<feature type="region of interest" description="Disordered" evidence="1">
    <location>
        <begin position="100"/>
        <end position="149"/>
    </location>
</feature>
<dbReference type="OrthoDB" id="2420608at2759"/>
<name>A0A168A2X9_9HYPO</name>
<reference evidence="2 3" key="1">
    <citation type="journal article" date="2016" name="Genome Biol. Evol.">
        <title>Divergent and convergent evolution of fungal pathogenicity.</title>
        <authorList>
            <person name="Shang Y."/>
            <person name="Xiao G."/>
            <person name="Zheng P."/>
            <person name="Cen K."/>
            <person name="Zhan S."/>
            <person name="Wang C."/>
        </authorList>
    </citation>
    <scope>NUCLEOTIDE SEQUENCE [LARGE SCALE GENOMIC DNA]</scope>
    <source>
        <strain evidence="2 3">RCEF 264</strain>
    </source>
</reference>
<comment type="caution">
    <text evidence="2">The sequence shown here is derived from an EMBL/GenBank/DDBJ whole genome shotgun (WGS) entry which is preliminary data.</text>
</comment>
<keyword evidence="3" id="KW-1185">Reference proteome</keyword>
<proteinExistence type="predicted"/>
<evidence type="ECO:0000256" key="1">
    <source>
        <dbReference type="SAM" id="MobiDB-lite"/>
    </source>
</evidence>
<feature type="compositionally biased region" description="Basic residues" evidence="1">
    <location>
        <begin position="1"/>
        <end position="12"/>
    </location>
</feature>
<dbReference type="PANTHER" id="PTHR15992">
    <property type="entry name" value="HOLLIDAY JUNCTION RECOGNITION PROTEIN"/>
    <property type="match status" value="1"/>
</dbReference>
<feature type="region of interest" description="Disordered" evidence="1">
    <location>
        <begin position="548"/>
        <end position="666"/>
    </location>
</feature>
<feature type="compositionally biased region" description="Polar residues" evidence="1">
    <location>
        <begin position="315"/>
        <end position="326"/>
    </location>
</feature>
<feature type="region of interest" description="Disordered" evidence="1">
    <location>
        <begin position="1"/>
        <end position="29"/>
    </location>
</feature>
<organism evidence="2 3">
    <name type="scientific">Niveomyces insectorum RCEF 264</name>
    <dbReference type="NCBI Taxonomy" id="1081102"/>
    <lineage>
        <taxon>Eukaryota</taxon>
        <taxon>Fungi</taxon>
        <taxon>Dikarya</taxon>
        <taxon>Ascomycota</taxon>
        <taxon>Pezizomycotina</taxon>
        <taxon>Sordariomycetes</taxon>
        <taxon>Hypocreomycetidae</taxon>
        <taxon>Hypocreales</taxon>
        <taxon>Cordycipitaceae</taxon>
        <taxon>Niveomyces</taxon>
    </lineage>
</organism>
<feature type="region of interest" description="Disordered" evidence="1">
    <location>
        <begin position="406"/>
        <end position="455"/>
    </location>
</feature>
<gene>
    <name evidence="2" type="ORF">SPI_00372</name>
</gene>
<feature type="compositionally biased region" description="Basic and acidic residues" evidence="1">
    <location>
        <begin position="425"/>
        <end position="447"/>
    </location>
</feature>
<dbReference type="InterPro" id="IPR018465">
    <property type="entry name" value="Scm3/HJURP"/>
</dbReference>
<dbReference type="PANTHER" id="PTHR15992:SF5">
    <property type="entry name" value="HOLLIDAY JUNCTION RECOGNITION PROTEIN"/>
    <property type="match status" value="1"/>
</dbReference>
<dbReference type="GO" id="GO:0042393">
    <property type="term" value="F:histone binding"/>
    <property type="evidence" value="ECO:0007669"/>
    <property type="project" value="InterPro"/>
</dbReference>
<feature type="compositionally biased region" description="Basic and acidic residues" evidence="1">
    <location>
        <begin position="562"/>
        <end position="579"/>
    </location>
</feature>
<dbReference type="EMBL" id="AZHD01000001">
    <property type="protein sequence ID" value="OAA68177.1"/>
    <property type="molecule type" value="Genomic_DNA"/>
</dbReference>
<feature type="compositionally biased region" description="Basic residues" evidence="1">
    <location>
        <begin position="355"/>
        <end position="364"/>
    </location>
</feature>
<feature type="compositionally biased region" description="Polar residues" evidence="1">
    <location>
        <begin position="603"/>
        <end position="625"/>
    </location>
</feature>
<dbReference type="GO" id="GO:0005634">
    <property type="term" value="C:nucleus"/>
    <property type="evidence" value="ECO:0007669"/>
    <property type="project" value="InterPro"/>
</dbReference>
<feature type="compositionally biased region" description="Acidic residues" evidence="1">
    <location>
        <begin position="20"/>
        <end position="29"/>
    </location>
</feature>
<dbReference type="Gene3D" id="1.10.20.10">
    <property type="entry name" value="Histone, subunit A"/>
    <property type="match status" value="1"/>
</dbReference>